<name>A0A0A9HUG7_ARUDO</name>
<protein>
    <submittedName>
        <fullName evidence="1">Uncharacterized protein</fullName>
    </submittedName>
</protein>
<dbReference type="AlphaFoldDB" id="A0A0A9HUG7"/>
<dbReference type="EMBL" id="GBRH01158417">
    <property type="protein sequence ID" value="JAE39479.1"/>
    <property type="molecule type" value="Transcribed_RNA"/>
</dbReference>
<sequence>MSLIFHSNKCTKRRKLLHLKQFSAYFQ</sequence>
<proteinExistence type="predicted"/>
<organism evidence="1">
    <name type="scientific">Arundo donax</name>
    <name type="common">Giant reed</name>
    <name type="synonym">Donax arundinaceus</name>
    <dbReference type="NCBI Taxonomy" id="35708"/>
    <lineage>
        <taxon>Eukaryota</taxon>
        <taxon>Viridiplantae</taxon>
        <taxon>Streptophyta</taxon>
        <taxon>Embryophyta</taxon>
        <taxon>Tracheophyta</taxon>
        <taxon>Spermatophyta</taxon>
        <taxon>Magnoliopsida</taxon>
        <taxon>Liliopsida</taxon>
        <taxon>Poales</taxon>
        <taxon>Poaceae</taxon>
        <taxon>PACMAD clade</taxon>
        <taxon>Arundinoideae</taxon>
        <taxon>Arundineae</taxon>
        <taxon>Arundo</taxon>
    </lineage>
</organism>
<reference evidence="1" key="1">
    <citation type="submission" date="2014-09" db="EMBL/GenBank/DDBJ databases">
        <authorList>
            <person name="Magalhaes I.L.F."/>
            <person name="Oliveira U."/>
            <person name="Santos F.R."/>
            <person name="Vidigal T.H.D.A."/>
            <person name="Brescovit A.D."/>
            <person name="Santos A.J."/>
        </authorList>
    </citation>
    <scope>NUCLEOTIDE SEQUENCE</scope>
    <source>
        <tissue evidence="1">Shoot tissue taken approximately 20 cm above the soil surface</tissue>
    </source>
</reference>
<accession>A0A0A9HUG7</accession>
<evidence type="ECO:0000313" key="1">
    <source>
        <dbReference type="EMBL" id="JAE39479.1"/>
    </source>
</evidence>
<reference evidence="1" key="2">
    <citation type="journal article" date="2015" name="Data Brief">
        <title>Shoot transcriptome of the giant reed, Arundo donax.</title>
        <authorList>
            <person name="Barrero R.A."/>
            <person name="Guerrero F.D."/>
            <person name="Moolhuijzen P."/>
            <person name="Goolsby J.A."/>
            <person name="Tidwell J."/>
            <person name="Bellgard S.E."/>
            <person name="Bellgard M.I."/>
        </authorList>
    </citation>
    <scope>NUCLEOTIDE SEQUENCE</scope>
    <source>
        <tissue evidence="1">Shoot tissue taken approximately 20 cm above the soil surface</tissue>
    </source>
</reference>